<evidence type="ECO:0000313" key="2">
    <source>
        <dbReference type="EMBL" id="VAW90581.1"/>
    </source>
</evidence>
<dbReference type="InterPro" id="IPR058510">
    <property type="entry name" value="DUF8197"/>
</dbReference>
<accession>A0A3B0ZG69</accession>
<dbReference type="Pfam" id="PF26620">
    <property type="entry name" value="DUF8197"/>
    <property type="match status" value="1"/>
</dbReference>
<feature type="region of interest" description="Disordered" evidence="1">
    <location>
        <begin position="1"/>
        <end position="20"/>
    </location>
</feature>
<gene>
    <name evidence="2" type="ORF">MNBD_GAMMA21-22</name>
</gene>
<sequence length="81" mass="9439">MSEQDKAALSKDAQNKLKERTDELIDSGEFAIDSDFIEEMYNETTSRTTAKAKFSSVHRKKLEDYLEECRLKREIADDFDL</sequence>
<dbReference type="NCBIfam" id="NF046101">
    <property type="entry name" value="PA3496_fam"/>
    <property type="match status" value="1"/>
</dbReference>
<reference evidence="2" key="1">
    <citation type="submission" date="2018-06" db="EMBL/GenBank/DDBJ databases">
        <authorList>
            <person name="Zhirakovskaya E."/>
        </authorList>
    </citation>
    <scope>NUCLEOTIDE SEQUENCE</scope>
</reference>
<evidence type="ECO:0000256" key="1">
    <source>
        <dbReference type="SAM" id="MobiDB-lite"/>
    </source>
</evidence>
<name>A0A3B0ZG69_9ZZZZ</name>
<proteinExistence type="predicted"/>
<protein>
    <submittedName>
        <fullName evidence="2">Uncharacterized protein</fullName>
    </submittedName>
</protein>
<dbReference type="AlphaFoldDB" id="A0A3B0ZG69"/>
<dbReference type="InterPro" id="IPR058059">
    <property type="entry name" value="PA3496-like"/>
</dbReference>
<dbReference type="EMBL" id="UOFR01000001">
    <property type="protein sequence ID" value="VAW90581.1"/>
    <property type="molecule type" value="Genomic_DNA"/>
</dbReference>
<organism evidence="2">
    <name type="scientific">hydrothermal vent metagenome</name>
    <dbReference type="NCBI Taxonomy" id="652676"/>
    <lineage>
        <taxon>unclassified sequences</taxon>
        <taxon>metagenomes</taxon>
        <taxon>ecological metagenomes</taxon>
    </lineage>
</organism>